<evidence type="ECO:0000256" key="5">
    <source>
        <dbReference type="HAMAP-Rule" id="MF_00378"/>
    </source>
</evidence>
<keyword evidence="3 5" id="KW-0378">Hydrolase</keyword>
<comment type="subunit">
    <text evidence="5">Heterooligomer composed of large and small subunits.</text>
</comment>
<feature type="domain" description="Exonuclease VII large subunit C-terminal" evidence="7">
    <location>
        <begin position="124"/>
        <end position="335"/>
    </location>
</feature>
<dbReference type="Pfam" id="PF13742">
    <property type="entry name" value="tRNA_anti_2"/>
    <property type="match status" value="1"/>
</dbReference>
<keyword evidence="4 5" id="KW-0269">Exonuclease</keyword>
<protein>
    <recommendedName>
        <fullName evidence="5">Exodeoxyribonuclease 7 large subunit</fullName>
        <ecNumber evidence="5">3.1.11.6</ecNumber>
    </recommendedName>
    <alternativeName>
        <fullName evidence="5">Exodeoxyribonuclease VII large subunit</fullName>
        <shortName evidence="5">Exonuclease VII large subunit</shortName>
    </alternativeName>
</protein>
<dbReference type="PANTHER" id="PTHR30008:SF0">
    <property type="entry name" value="EXODEOXYRIBONUCLEASE 7 LARGE SUBUNIT"/>
    <property type="match status" value="1"/>
</dbReference>
<feature type="domain" description="OB-fold nucleic acid binding" evidence="8">
    <location>
        <begin position="7"/>
        <end position="100"/>
    </location>
</feature>
<evidence type="ECO:0000256" key="2">
    <source>
        <dbReference type="ARBA" id="ARBA00022722"/>
    </source>
</evidence>
<dbReference type="PANTHER" id="PTHR30008">
    <property type="entry name" value="EXODEOXYRIBONUCLEASE 7 LARGE SUBUNIT"/>
    <property type="match status" value="1"/>
</dbReference>
<dbReference type="GO" id="GO:0008855">
    <property type="term" value="F:exodeoxyribonuclease VII activity"/>
    <property type="evidence" value="ECO:0007669"/>
    <property type="project" value="UniProtKB-UniRule"/>
</dbReference>
<organism evidence="9 10">
    <name type="scientific">Candidatus Ornithomonoglobus intestinigallinarum</name>
    <dbReference type="NCBI Taxonomy" id="2840894"/>
    <lineage>
        <taxon>Bacteria</taxon>
        <taxon>Bacillati</taxon>
        <taxon>Bacillota</taxon>
        <taxon>Clostridia</taxon>
        <taxon>Candidatus Ornithomonoglobus</taxon>
    </lineage>
</organism>
<comment type="catalytic activity">
    <reaction evidence="5 6">
        <text>Exonucleolytic cleavage in either 5'- to 3'- or 3'- to 5'-direction to yield nucleoside 5'-phosphates.</text>
        <dbReference type="EC" id="3.1.11.6"/>
    </reaction>
</comment>
<dbReference type="AlphaFoldDB" id="A0A9D1H4I9"/>
<evidence type="ECO:0000259" key="8">
    <source>
        <dbReference type="Pfam" id="PF13742"/>
    </source>
</evidence>
<dbReference type="Proteomes" id="UP000824165">
    <property type="component" value="Unassembled WGS sequence"/>
</dbReference>
<dbReference type="InterPro" id="IPR003753">
    <property type="entry name" value="Exonuc_VII_L"/>
</dbReference>
<dbReference type="EC" id="3.1.11.6" evidence="5"/>
<dbReference type="NCBIfam" id="TIGR00237">
    <property type="entry name" value="xseA"/>
    <property type="match status" value="1"/>
</dbReference>
<keyword evidence="1 5" id="KW-0963">Cytoplasm</keyword>
<evidence type="ECO:0000313" key="10">
    <source>
        <dbReference type="Proteomes" id="UP000824165"/>
    </source>
</evidence>
<dbReference type="GO" id="GO:0003676">
    <property type="term" value="F:nucleic acid binding"/>
    <property type="evidence" value="ECO:0007669"/>
    <property type="project" value="InterPro"/>
</dbReference>
<proteinExistence type="inferred from homology"/>
<evidence type="ECO:0000313" key="9">
    <source>
        <dbReference type="EMBL" id="HIT86123.1"/>
    </source>
</evidence>
<reference evidence="9" key="2">
    <citation type="journal article" date="2021" name="PeerJ">
        <title>Extensive microbial diversity within the chicken gut microbiome revealed by metagenomics and culture.</title>
        <authorList>
            <person name="Gilroy R."/>
            <person name="Ravi A."/>
            <person name="Getino M."/>
            <person name="Pursley I."/>
            <person name="Horton D.L."/>
            <person name="Alikhan N.F."/>
            <person name="Baker D."/>
            <person name="Gharbi K."/>
            <person name="Hall N."/>
            <person name="Watson M."/>
            <person name="Adriaenssens E.M."/>
            <person name="Foster-Nyarko E."/>
            <person name="Jarju S."/>
            <person name="Secka A."/>
            <person name="Antonio M."/>
            <person name="Oren A."/>
            <person name="Chaudhuri R.R."/>
            <person name="La Ragione R."/>
            <person name="Hildebrand F."/>
            <person name="Pallen M.J."/>
        </authorList>
    </citation>
    <scope>NUCLEOTIDE SEQUENCE</scope>
    <source>
        <strain evidence="9">CHK181-108</strain>
    </source>
</reference>
<dbReference type="GO" id="GO:0009318">
    <property type="term" value="C:exodeoxyribonuclease VII complex"/>
    <property type="evidence" value="ECO:0007669"/>
    <property type="project" value="UniProtKB-UniRule"/>
</dbReference>
<dbReference type="Pfam" id="PF02601">
    <property type="entry name" value="Exonuc_VII_L"/>
    <property type="match status" value="1"/>
</dbReference>
<evidence type="ECO:0000256" key="4">
    <source>
        <dbReference type="ARBA" id="ARBA00022839"/>
    </source>
</evidence>
<comment type="similarity">
    <text evidence="5 6">Belongs to the XseA family.</text>
</comment>
<comment type="caution">
    <text evidence="9">The sequence shown here is derived from an EMBL/GenBank/DDBJ whole genome shotgun (WGS) entry which is preliminary data.</text>
</comment>
<dbReference type="HAMAP" id="MF_00378">
    <property type="entry name" value="Exonuc_7_L"/>
    <property type="match status" value="1"/>
</dbReference>
<name>A0A9D1H4I9_9FIRM</name>
<keyword evidence="2 5" id="KW-0540">Nuclease</keyword>
<gene>
    <name evidence="5 9" type="primary">xseA</name>
    <name evidence="9" type="ORF">IAA60_09525</name>
</gene>
<evidence type="ECO:0000256" key="1">
    <source>
        <dbReference type="ARBA" id="ARBA00022490"/>
    </source>
</evidence>
<dbReference type="InterPro" id="IPR020579">
    <property type="entry name" value="Exonuc_VII_lsu_C"/>
</dbReference>
<accession>A0A9D1H4I9</accession>
<sequence length="391" mass="42819">MEPRIATVSQINGYVKKILDNNIILNNVWVKGELSNFKRHYSGHIYATLKDEGGVLKAVMFRGAAEKLSFMPQDGMKVMARGRVSVYTNGGVYQLYIEELRPDGAGELYAAFERLKAKLRDEGLFDERHKKPVPRFPSRVGVVTASTGAAVRDIINVVTRRWPAAEIILYPAQVQGAGAAESVAAGIKYFNDTNGADVLIVGRGGGSIEDLWAFNEELTARAIFESEIPLISAVGHETDFTIADFVADLRAPTPSAAAEIAVPSCADVLHIIDMSRSRLWRAESARLQNLRLRLGALKLKTPQEIINDDLQRLDMLMRRMANGFEIAAVRNRKTLGTLAGKLDALSPLSTLARGYAIAVHDGGVIRSRDDVAPGDEFTLKLRDGDIDCTVV</sequence>
<dbReference type="InterPro" id="IPR025824">
    <property type="entry name" value="OB-fold_nuc-bd_dom"/>
</dbReference>
<evidence type="ECO:0000256" key="6">
    <source>
        <dbReference type="RuleBase" id="RU004355"/>
    </source>
</evidence>
<comment type="subcellular location">
    <subcellularLocation>
        <location evidence="5 6">Cytoplasm</location>
    </subcellularLocation>
</comment>
<dbReference type="GO" id="GO:0006308">
    <property type="term" value="P:DNA catabolic process"/>
    <property type="evidence" value="ECO:0007669"/>
    <property type="project" value="UniProtKB-UniRule"/>
</dbReference>
<evidence type="ECO:0000256" key="3">
    <source>
        <dbReference type="ARBA" id="ARBA00022801"/>
    </source>
</evidence>
<dbReference type="GO" id="GO:0005737">
    <property type="term" value="C:cytoplasm"/>
    <property type="evidence" value="ECO:0007669"/>
    <property type="project" value="UniProtKB-SubCell"/>
</dbReference>
<reference evidence="9" key="1">
    <citation type="submission" date="2020-10" db="EMBL/GenBank/DDBJ databases">
        <authorList>
            <person name="Gilroy R."/>
        </authorList>
    </citation>
    <scope>NUCLEOTIDE SEQUENCE</scope>
    <source>
        <strain evidence="9">CHK181-108</strain>
    </source>
</reference>
<dbReference type="EMBL" id="DVLU01000103">
    <property type="protein sequence ID" value="HIT86123.1"/>
    <property type="molecule type" value="Genomic_DNA"/>
</dbReference>
<evidence type="ECO:0000259" key="7">
    <source>
        <dbReference type="Pfam" id="PF02601"/>
    </source>
</evidence>
<comment type="function">
    <text evidence="5">Bidirectionally degrades single-stranded DNA into large acid-insoluble oligonucleotides, which are then degraded further into small acid-soluble oligonucleotides.</text>
</comment>
<dbReference type="CDD" id="cd04489">
    <property type="entry name" value="ExoVII_LU_OBF"/>
    <property type="match status" value="1"/>
</dbReference>